<keyword evidence="2" id="KW-1185">Reference proteome</keyword>
<dbReference type="AlphaFoldDB" id="A0A2D1U3Z4"/>
<dbReference type="PANTHER" id="PTHR38009:SF1">
    <property type="entry name" value="CONSERVED HYPOTHETICAL PHAGE TAIL PROTEIN"/>
    <property type="match status" value="1"/>
</dbReference>
<proteinExistence type="predicted"/>
<gene>
    <name evidence="1" type="ORF">CPT03_07395</name>
</gene>
<protein>
    <submittedName>
        <fullName evidence="1">Phage tail protein</fullName>
    </submittedName>
</protein>
<evidence type="ECO:0000313" key="2">
    <source>
        <dbReference type="Proteomes" id="UP000223749"/>
    </source>
</evidence>
<dbReference type="Pfam" id="PF06841">
    <property type="entry name" value="Phage_T4_gp19"/>
    <property type="match status" value="1"/>
</dbReference>
<dbReference type="EMBL" id="CP024091">
    <property type="protein sequence ID" value="ATP56308.1"/>
    <property type="molecule type" value="Genomic_DNA"/>
</dbReference>
<dbReference type="Proteomes" id="UP000223749">
    <property type="component" value="Chromosome"/>
</dbReference>
<evidence type="ECO:0000313" key="1">
    <source>
        <dbReference type="EMBL" id="ATP56308.1"/>
    </source>
</evidence>
<dbReference type="PANTHER" id="PTHR38009">
    <property type="entry name" value="CONSERVED HYPOTHETICAL PHAGE TAIL PROTEIN"/>
    <property type="match status" value="1"/>
</dbReference>
<dbReference type="GO" id="GO:0005198">
    <property type="term" value="F:structural molecule activity"/>
    <property type="evidence" value="ECO:0007669"/>
    <property type="project" value="InterPro"/>
</dbReference>
<dbReference type="RefSeq" id="WP_099438250.1">
    <property type="nucleotide sequence ID" value="NZ_CP024091.1"/>
</dbReference>
<accession>A0A2D1U3Z4</accession>
<dbReference type="InterPro" id="IPR011747">
    <property type="entry name" value="CHP02241"/>
</dbReference>
<dbReference type="NCBIfam" id="TIGR02241">
    <property type="entry name" value="conserved hypothetical phage tail region protein"/>
    <property type="match status" value="1"/>
</dbReference>
<organism evidence="1 2">
    <name type="scientific">Pedobacter ginsengisoli</name>
    <dbReference type="NCBI Taxonomy" id="363852"/>
    <lineage>
        <taxon>Bacteria</taxon>
        <taxon>Pseudomonadati</taxon>
        <taxon>Bacteroidota</taxon>
        <taxon>Sphingobacteriia</taxon>
        <taxon>Sphingobacteriales</taxon>
        <taxon>Sphingobacteriaceae</taxon>
        <taxon>Pedobacter</taxon>
    </lineage>
</organism>
<reference evidence="1 2" key="1">
    <citation type="submission" date="2017-10" db="EMBL/GenBank/DDBJ databases">
        <title>Whole genome of Pedobacter ginsengisoli T01R-27 isolated from tomato rhizosphere.</title>
        <authorList>
            <person name="Weon H.-Y."/>
            <person name="Lee S.A."/>
            <person name="Sang M.K."/>
            <person name="Song J."/>
        </authorList>
    </citation>
    <scope>NUCLEOTIDE SEQUENCE [LARGE SCALE GENOMIC DNA]</scope>
    <source>
        <strain evidence="1 2">T01R-27</strain>
    </source>
</reference>
<name>A0A2D1U3Z4_9SPHI</name>
<dbReference type="OrthoDB" id="73314at2"/>
<dbReference type="InterPro" id="IPR010667">
    <property type="entry name" value="Phage_T4_Gp19"/>
</dbReference>
<dbReference type="KEGG" id="pgs:CPT03_07395"/>
<sequence length="144" mass="16327">MATYPLPKFHFQVDWGGTKIGFTEVSGLNIENKLIEYRDGASPEFSKIKMPGMREFSNITLKRGVFAGDNEFYQWLNTISLNTVERRDVVIKLLNENHEPVVTWKIKNAFPIKIQSTDLKADGSEVAIEQLDLAHEGLTIQNGD</sequence>